<sequence>MQPLTELYNPPHLRLCVPQMQDAGPLFTLIQREKARLRHTMPWPDSVTQVSDSLTTIEQNRQAFSRGQSAMYLIFWDEELVGVVSFNTLIDGEGVIGYWISSAAEGKGIAFMAVNTLIDNWRRSGGLTRFVIRCSVENPRSNRLAQRLGFTFSERAPQAERIGARVYDQNIYRYRV</sequence>
<evidence type="ECO:0000256" key="3">
    <source>
        <dbReference type="ARBA" id="ARBA00038502"/>
    </source>
</evidence>
<organism evidence="5 6">
    <name type="scientific">Affinibrenneria salicis</name>
    <dbReference type="NCBI Taxonomy" id="2590031"/>
    <lineage>
        <taxon>Bacteria</taxon>
        <taxon>Pseudomonadati</taxon>
        <taxon>Pseudomonadota</taxon>
        <taxon>Gammaproteobacteria</taxon>
        <taxon>Enterobacterales</taxon>
        <taxon>Pectobacteriaceae</taxon>
        <taxon>Affinibrenneria</taxon>
    </lineage>
</organism>
<reference evidence="5 6" key="1">
    <citation type="submission" date="2019-09" db="EMBL/GenBank/DDBJ databases">
        <authorList>
            <person name="Li Y."/>
        </authorList>
    </citation>
    <scope>NUCLEOTIDE SEQUENCE [LARGE SCALE GENOMIC DNA]</scope>
    <source>
        <strain evidence="5 6">L3-3HA</strain>
    </source>
</reference>
<proteinExistence type="inferred from homology"/>
<dbReference type="PROSITE" id="PS51186">
    <property type="entry name" value="GNAT"/>
    <property type="match status" value="1"/>
</dbReference>
<dbReference type="Proteomes" id="UP000335415">
    <property type="component" value="Unassembled WGS sequence"/>
</dbReference>
<evidence type="ECO:0000313" key="6">
    <source>
        <dbReference type="Proteomes" id="UP000335415"/>
    </source>
</evidence>
<dbReference type="SUPFAM" id="SSF55729">
    <property type="entry name" value="Acyl-CoA N-acyltransferases (Nat)"/>
    <property type="match status" value="1"/>
</dbReference>
<keyword evidence="1 5" id="KW-0808">Transferase</keyword>
<comment type="similarity">
    <text evidence="3">Belongs to the acetyltransferase family. RimJ subfamily.</text>
</comment>
<evidence type="ECO:0000313" key="5">
    <source>
        <dbReference type="EMBL" id="KAA8997031.1"/>
    </source>
</evidence>
<dbReference type="PANTHER" id="PTHR43792">
    <property type="entry name" value="GNAT FAMILY, PUTATIVE (AFU_ORTHOLOGUE AFUA_3G00765)-RELATED-RELATED"/>
    <property type="match status" value="1"/>
</dbReference>
<dbReference type="Pfam" id="PF13302">
    <property type="entry name" value="Acetyltransf_3"/>
    <property type="match status" value="1"/>
</dbReference>
<feature type="domain" description="N-acetyltransferase" evidence="4">
    <location>
        <begin position="27"/>
        <end position="172"/>
    </location>
</feature>
<name>A0A5J5FU81_9GAMM</name>
<dbReference type="OrthoDB" id="9784707at2"/>
<keyword evidence="6" id="KW-1185">Reference proteome</keyword>
<accession>A0A5J5FU81</accession>
<comment type="caution">
    <text evidence="5">The sequence shown here is derived from an EMBL/GenBank/DDBJ whole genome shotgun (WGS) entry which is preliminary data.</text>
</comment>
<dbReference type="Gene3D" id="3.40.630.30">
    <property type="match status" value="1"/>
</dbReference>
<dbReference type="AlphaFoldDB" id="A0A5J5FU81"/>
<dbReference type="InterPro" id="IPR016181">
    <property type="entry name" value="Acyl_CoA_acyltransferase"/>
</dbReference>
<evidence type="ECO:0000256" key="1">
    <source>
        <dbReference type="ARBA" id="ARBA00022679"/>
    </source>
</evidence>
<dbReference type="RefSeq" id="WP_150436831.1">
    <property type="nucleotide sequence ID" value="NZ_VYKJ01000012.1"/>
</dbReference>
<gene>
    <name evidence="5" type="ORF">FJU30_20500</name>
</gene>
<evidence type="ECO:0000259" key="4">
    <source>
        <dbReference type="PROSITE" id="PS51186"/>
    </source>
</evidence>
<dbReference type="EMBL" id="VYKJ01000012">
    <property type="protein sequence ID" value="KAA8997031.1"/>
    <property type="molecule type" value="Genomic_DNA"/>
</dbReference>
<dbReference type="PANTHER" id="PTHR43792:SF8">
    <property type="entry name" value="[RIBOSOMAL PROTEIN US5]-ALANINE N-ACETYLTRANSFERASE"/>
    <property type="match status" value="1"/>
</dbReference>
<dbReference type="GO" id="GO:0016747">
    <property type="term" value="F:acyltransferase activity, transferring groups other than amino-acyl groups"/>
    <property type="evidence" value="ECO:0007669"/>
    <property type="project" value="InterPro"/>
</dbReference>
<dbReference type="InterPro" id="IPR051531">
    <property type="entry name" value="N-acetyltransferase"/>
</dbReference>
<keyword evidence="2" id="KW-0012">Acyltransferase</keyword>
<dbReference type="InterPro" id="IPR000182">
    <property type="entry name" value="GNAT_dom"/>
</dbReference>
<protein>
    <submittedName>
        <fullName evidence="5">GNAT family N-acetyltransferase</fullName>
    </submittedName>
</protein>
<evidence type="ECO:0000256" key="2">
    <source>
        <dbReference type="ARBA" id="ARBA00023315"/>
    </source>
</evidence>